<feature type="binding site" evidence="5">
    <location>
        <position position="265"/>
    </location>
    <ligand>
        <name>Fe cation</name>
        <dbReference type="ChEBI" id="CHEBI:24875"/>
        <note>catalytic</note>
    </ligand>
</feature>
<feature type="region of interest" description="Disordered" evidence="6">
    <location>
        <begin position="304"/>
        <end position="329"/>
    </location>
</feature>
<dbReference type="Proteomes" id="UP001497497">
    <property type="component" value="Unassembled WGS sequence"/>
</dbReference>
<feature type="domain" description="Fe2OG dioxygenase" evidence="7">
    <location>
        <begin position="191"/>
        <end position="287"/>
    </location>
</feature>
<dbReference type="GO" id="GO:0035516">
    <property type="term" value="F:broad specificity oxidative DNA demethylase activity"/>
    <property type="evidence" value="ECO:0007669"/>
    <property type="project" value="TreeGrafter"/>
</dbReference>
<keyword evidence="1 5" id="KW-0479">Metal-binding</keyword>
<gene>
    <name evidence="8" type="ORF">GSLYS_00001750001</name>
</gene>
<proteinExistence type="predicted"/>
<dbReference type="EMBL" id="CAXITT010000019">
    <property type="protein sequence ID" value="CAL1527580.1"/>
    <property type="molecule type" value="Genomic_DNA"/>
</dbReference>
<organism evidence="8 9">
    <name type="scientific">Lymnaea stagnalis</name>
    <name type="common">Great pond snail</name>
    <name type="synonym">Helix stagnalis</name>
    <dbReference type="NCBI Taxonomy" id="6523"/>
    <lineage>
        <taxon>Eukaryota</taxon>
        <taxon>Metazoa</taxon>
        <taxon>Spiralia</taxon>
        <taxon>Lophotrochozoa</taxon>
        <taxon>Mollusca</taxon>
        <taxon>Gastropoda</taxon>
        <taxon>Heterobranchia</taxon>
        <taxon>Euthyneura</taxon>
        <taxon>Panpulmonata</taxon>
        <taxon>Hygrophila</taxon>
        <taxon>Lymnaeoidea</taxon>
        <taxon>Lymnaeidae</taxon>
        <taxon>Lymnaea</taxon>
    </lineage>
</organism>
<dbReference type="InterPro" id="IPR004574">
    <property type="entry name" value="Alkb"/>
</dbReference>
<dbReference type="PANTHER" id="PTHR16557:SF2">
    <property type="entry name" value="NUCLEIC ACID DIOXYGENASE ALKBH1"/>
    <property type="match status" value="1"/>
</dbReference>
<dbReference type="GO" id="GO:0005634">
    <property type="term" value="C:nucleus"/>
    <property type="evidence" value="ECO:0007669"/>
    <property type="project" value="TreeGrafter"/>
</dbReference>
<protein>
    <recommendedName>
        <fullName evidence="7">Fe2OG dioxygenase domain-containing protein</fullName>
    </recommendedName>
</protein>
<keyword evidence="9" id="KW-1185">Reference proteome</keyword>
<sequence length="450" mass="50591">MLYMEENKDDDRVLDLFTPEFKRLKARNPPPDLSEVLDLSSPKPNELFCPYLAIESDLTPINGLKPSREWNVYQFPRFPGFFVVQNPFLDGYDRYWVSRCLKDFPSNKDNLTNLSALGEKRGQNLWDDFVKKQSSMLSKGDPLRQLRWTTLGYHYNWTTKDYSDDNQGDFPQDVNCLSQYLAASLGLGPYHAEAAIVNYYHLDSTLAGHTDHSELDLSAPLFSISFGQKAIFLLGGTTKAVKPMAVYVRSGDVCVMSGDSRLAYHAVPKILSTPTFPKISTSSHSQKNSVRGDVGSKVIENVNQSAADENADDDPLKEKSAPAKRQADLNSSLDASESCACKLQKLIDTSCEHFSHMTPMGHSIQQGLDLVVMNCDNHKLLTQNCSDHSYKEYQSNIDQVNAGIVSVLSNLDFNYFSLYLKSSRINLNVRQVLPPGIKRLKDFSRQNKSL</sequence>
<feature type="binding site" evidence="5">
    <location>
        <position position="209"/>
    </location>
    <ligand>
        <name>Fe cation</name>
        <dbReference type="ChEBI" id="CHEBI:24875"/>
        <note>catalytic</note>
    </ligand>
</feature>
<name>A0AAV2H1T1_LYMST</name>
<comment type="caution">
    <text evidence="8">The sequence shown here is derived from an EMBL/GenBank/DDBJ whole genome shotgun (WGS) entry which is preliminary data.</text>
</comment>
<evidence type="ECO:0000256" key="3">
    <source>
        <dbReference type="ARBA" id="ARBA00023002"/>
    </source>
</evidence>
<evidence type="ECO:0000256" key="2">
    <source>
        <dbReference type="ARBA" id="ARBA00022964"/>
    </source>
</evidence>
<evidence type="ECO:0000256" key="4">
    <source>
        <dbReference type="ARBA" id="ARBA00023004"/>
    </source>
</evidence>
<accession>A0AAV2H1T1</accession>
<comment type="cofactor">
    <cofactor evidence="5">
        <name>Fe(2+)</name>
        <dbReference type="ChEBI" id="CHEBI:29033"/>
    </cofactor>
    <text evidence="5">Binds 1 Fe(2+) ion per subunit.</text>
</comment>
<dbReference type="InterPro" id="IPR027450">
    <property type="entry name" value="AlkB-like"/>
</dbReference>
<dbReference type="SUPFAM" id="SSF51197">
    <property type="entry name" value="Clavaminate synthase-like"/>
    <property type="match status" value="1"/>
</dbReference>
<dbReference type="InterPro" id="IPR037151">
    <property type="entry name" value="AlkB-like_sf"/>
</dbReference>
<dbReference type="Pfam" id="PF13532">
    <property type="entry name" value="2OG-FeII_Oxy_2"/>
    <property type="match status" value="1"/>
</dbReference>
<dbReference type="GO" id="GO:0008198">
    <property type="term" value="F:ferrous iron binding"/>
    <property type="evidence" value="ECO:0007669"/>
    <property type="project" value="TreeGrafter"/>
</dbReference>
<evidence type="ECO:0000256" key="5">
    <source>
        <dbReference type="PIRSR" id="PIRSR604574-2"/>
    </source>
</evidence>
<keyword evidence="4 5" id="KW-0408">Iron</keyword>
<evidence type="ECO:0000259" key="7">
    <source>
        <dbReference type="PROSITE" id="PS51471"/>
    </source>
</evidence>
<feature type="compositionally biased region" description="Basic and acidic residues" evidence="6">
    <location>
        <begin position="314"/>
        <end position="327"/>
    </location>
</feature>
<dbReference type="InterPro" id="IPR005123">
    <property type="entry name" value="Oxoglu/Fe-dep_dioxygenase_dom"/>
</dbReference>
<dbReference type="GO" id="GO:0005737">
    <property type="term" value="C:cytoplasm"/>
    <property type="evidence" value="ECO:0007669"/>
    <property type="project" value="TreeGrafter"/>
</dbReference>
<keyword evidence="2" id="KW-0223">Dioxygenase</keyword>
<keyword evidence="3" id="KW-0560">Oxidoreductase</keyword>
<evidence type="ECO:0000313" key="8">
    <source>
        <dbReference type="EMBL" id="CAL1527580.1"/>
    </source>
</evidence>
<dbReference type="AlphaFoldDB" id="A0AAV2H1T1"/>
<dbReference type="GO" id="GO:0035515">
    <property type="term" value="F:oxidative RNA demethylase activity"/>
    <property type="evidence" value="ECO:0007669"/>
    <property type="project" value="TreeGrafter"/>
</dbReference>
<dbReference type="PROSITE" id="PS51471">
    <property type="entry name" value="FE2OG_OXY"/>
    <property type="match status" value="1"/>
</dbReference>
<evidence type="ECO:0000256" key="1">
    <source>
        <dbReference type="ARBA" id="ARBA00022723"/>
    </source>
</evidence>
<evidence type="ECO:0000256" key="6">
    <source>
        <dbReference type="SAM" id="MobiDB-lite"/>
    </source>
</evidence>
<dbReference type="PANTHER" id="PTHR16557">
    <property type="entry name" value="ALKYLATED DNA REPAIR PROTEIN ALKB-RELATED"/>
    <property type="match status" value="1"/>
</dbReference>
<dbReference type="GO" id="GO:0035513">
    <property type="term" value="P:oxidative RNA demethylation"/>
    <property type="evidence" value="ECO:0007669"/>
    <property type="project" value="TreeGrafter"/>
</dbReference>
<feature type="binding site" evidence="5">
    <location>
        <position position="211"/>
    </location>
    <ligand>
        <name>Fe cation</name>
        <dbReference type="ChEBI" id="CHEBI:24875"/>
        <note>catalytic</note>
    </ligand>
</feature>
<dbReference type="Gene3D" id="2.60.120.590">
    <property type="entry name" value="Alpha-ketoglutarate-dependent dioxygenase AlkB-like"/>
    <property type="match status" value="1"/>
</dbReference>
<reference evidence="8 9" key="1">
    <citation type="submission" date="2024-04" db="EMBL/GenBank/DDBJ databases">
        <authorList>
            <consortium name="Genoscope - CEA"/>
            <person name="William W."/>
        </authorList>
    </citation>
    <scope>NUCLEOTIDE SEQUENCE [LARGE SCALE GENOMIC DNA]</scope>
</reference>
<evidence type="ECO:0000313" key="9">
    <source>
        <dbReference type="Proteomes" id="UP001497497"/>
    </source>
</evidence>